<name>A0A330HVP2_9HYPH</name>
<dbReference type="Pfam" id="PF10620">
    <property type="entry name" value="MdcG"/>
    <property type="match status" value="1"/>
</dbReference>
<evidence type="ECO:0000259" key="4">
    <source>
        <dbReference type="Pfam" id="PF20866"/>
    </source>
</evidence>
<dbReference type="RefSeq" id="WP_112094891.1">
    <property type="nucleotide sequence ID" value="NZ_QMBP01000001.1"/>
</dbReference>
<dbReference type="GO" id="GO:0016779">
    <property type="term" value="F:nucleotidyltransferase activity"/>
    <property type="evidence" value="ECO:0007669"/>
    <property type="project" value="UniProtKB-KW"/>
</dbReference>
<dbReference type="EMBL" id="QMBP01000001">
    <property type="protein sequence ID" value="RAZ92363.1"/>
    <property type="molecule type" value="Genomic_DNA"/>
</dbReference>
<feature type="domain" description="Phosphoribosyl-dephospho-CoA transferase MdcG N-terminal" evidence="4">
    <location>
        <begin position="8"/>
        <end position="90"/>
    </location>
</feature>
<comment type="caution">
    <text evidence="5">The sequence shown here is derived from an EMBL/GenBank/DDBJ whole genome shotgun (WGS) entry which is preliminary data.</text>
</comment>
<dbReference type="InterPro" id="IPR049180">
    <property type="entry name" value="MdcG_C"/>
</dbReference>
<dbReference type="OrthoDB" id="5498803at2"/>
<sequence>MVEVAVLRRHDLVYIKPGAWPGLLAGHDLGDLHQELACWAALERPTVLRGRIGGDPGDSVPLGLPLPPGMDRKRLAFACSPGGVARIASPVLLSEALPTAPDRWRAAIDALLAEGISWRCFGSLAWQHLTGLPYLTDASDLDLLIHCSTEAQAELATRALSIVAARAPMEIDAELISSTGVAVQWREWTSGATELLVKSLAGPAMTAREALFP</sequence>
<keyword evidence="2" id="KW-0548">Nucleotidyltransferase</keyword>
<dbReference type="InterPro" id="IPR048903">
    <property type="entry name" value="MdcG_N"/>
</dbReference>
<dbReference type="NCBIfam" id="TIGR03135">
    <property type="entry name" value="malonate_mdcG"/>
    <property type="match status" value="1"/>
</dbReference>
<proteinExistence type="predicted"/>
<dbReference type="AlphaFoldDB" id="A0A330HVP2"/>
<dbReference type="InterPro" id="IPR017557">
    <property type="entry name" value="Holo-ACP_synthase"/>
</dbReference>
<evidence type="ECO:0000313" key="5">
    <source>
        <dbReference type="EMBL" id="RAZ92363.1"/>
    </source>
</evidence>
<reference evidence="5 6" key="2">
    <citation type="submission" date="2018-07" db="EMBL/GenBank/DDBJ databases">
        <title>Diversity of Mesorhizobium strains in Brazil.</title>
        <authorList>
            <person name="Helene L.C.F."/>
            <person name="Dall'Agnol R."/>
            <person name="Delamuta J.R.M."/>
            <person name="Hungria M."/>
        </authorList>
    </citation>
    <scope>NUCLEOTIDE SEQUENCE [LARGE SCALE GENOMIC DNA]</scope>
    <source>
        <strain evidence="5 6">AC99b</strain>
    </source>
</reference>
<evidence type="ECO:0000256" key="2">
    <source>
        <dbReference type="ARBA" id="ARBA00022695"/>
    </source>
</evidence>
<dbReference type="Proteomes" id="UP000251558">
    <property type="component" value="Unassembled WGS sequence"/>
</dbReference>
<evidence type="ECO:0000259" key="3">
    <source>
        <dbReference type="Pfam" id="PF10620"/>
    </source>
</evidence>
<gene>
    <name evidence="5" type="primary">mdcG</name>
    <name evidence="5" type="ORF">DPM33_00045</name>
</gene>
<accession>A0A330HVP2</accession>
<reference evidence="6" key="1">
    <citation type="submission" date="2018-06" db="EMBL/GenBank/DDBJ databases">
        <authorList>
            <person name="Helene L.C."/>
            <person name="Dall'Agnol R."/>
            <person name="Delamuta J.R."/>
            <person name="Hungria M."/>
        </authorList>
    </citation>
    <scope>NUCLEOTIDE SEQUENCE [LARGE SCALE GENOMIC DNA]</scope>
    <source>
        <strain evidence="6">AC99b</strain>
    </source>
</reference>
<keyword evidence="1" id="KW-0808">Transferase</keyword>
<evidence type="ECO:0000313" key="6">
    <source>
        <dbReference type="Proteomes" id="UP000251558"/>
    </source>
</evidence>
<feature type="domain" description="Phosphoribosyl-dephospho-CoA transferase MdcG C-terminal" evidence="3">
    <location>
        <begin position="93"/>
        <end position="208"/>
    </location>
</feature>
<evidence type="ECO:0000256" key="1">
    <source>
        <dbReference type="ARBA" id="ARBA00022679"/>
    </source>
</evidence>
<protein>
    <submittedName>
        <fullName evidence="5">Malonate decarboxylase holo-[acyl-carrier-protein] synthase</fullName>
    </submittedName>
</protein>
<organism evidence="5 6">
    <name type="scientific">Mesorhizobium hawassense</name>
    <dbReference type="NCBI Taxonomy" id="1209954"/>
    <lineage>
        <taxon>Bacteria</taxon>
        <taxon>Pseudomonadati</taxon>
        <taxon>Pseudomonadota</taxon>
        <taxon>Alphaproteobacteria</taxon>
        <taxon>Hyphomicrobiales</taxon>
        <taxon>Phyllobacteriaceae</taxon>
        <taxon>Mesorhizobium</taxon>
    </lineage>
</organism>
<keyword evidence="6" id="KW-1185">Reference proteome</keyword>
<dbReference type="Pfam" id="PF20866">
    <property type="entry name" value="MdcG_N"/>
    <property type="match status" value="1"/>
</dbReference>